<gene>
    <name evidence="2" type="ORF">CBF27_13380</name>
</gene>
<dbReference type="InterPro" id="IPR046342">
    <property type="entry name" value="CBS_dom_sf"/>
</dbReference>
<name>A0A430AM01_9ENTE</name>
<evidence type="ECO:0000259" key="1">
    <source>
        <dbReference type="Pfam" id="PF00571"/>
    </source>
</evidence>
<dbReference type="AlphaFoldDB" id="A0A430AM01"/>
<dbReference type="SUPFAM" id="SSF54631">
    <property type="entry name" value="CBS-domain pair"/>
    <property type="match status" value="1"/>
</dbReference>
<dbReference type="InterPro" id="IPR000644">
    <property type="entry name" value="CBS_dom"/>
</dbReference>
<comment type="caution">
    <text evidence="2">The sequence shown here is derived from an EMBL/GenBank/DDBJ whole genome shotgun (WGS) entry which is preliminary data.</text>
</comment>
<dbReference type="Gene3D" id="3.10.580.10">
    <property type="entry name" value="CBS-domain"/>
    <property type="match status" value="1"/>
</dbReference>
<dbReference type="OrthoDB" id="49104at2"/>
<protein>
    <recommendedName>
        <fullName evidence="1">CBS domain-containing protein</fullName>
    </recommendedName>
</protein>
<dbReference type="Pfam" id="PF00571">
    <property type="entry name" value="CBS"/>
    <property type="match status" value="1"/>
</dbReference>
<dbReference type="EMBL" id="NGKC01000023">
    <property type="protein sequence ID" value="RSU09115.1"/>
    <property type="molecule type" value="Genomic_DNA"/>
</dbReference>
<accession>A0A430AM01</accession>
<dbReference type="RefSeq" id="WP_126815198.1">
    <property type="nucleotide sequence ID" value="NZ_NGKC01000023.1"/>
</dbReference>
<evidence type="ECO:0000313" key="3">
    <source>
        <dbReference type="Proteomes" id="UP000286773"/>
    </source>
</evidence>
<sequence length="216" mass="25099">MQGQLERPQNMGFTQMAHVLKKRKDLQIARYEDDLIQIAQLRNAIVHDMISPDFVIAEPNDWVIKKIREIEHELLMPEKLNVRFRKKVMAFEYSTPFSTLLHIIADKGYSQFPIYNKGRFVGLLTTQGIGQWLAKESQKGTVVIDNQQISDIMDMDRKRLSVQFMSGEQFVFQAVKLFQENPRLETILITHNGRPGGDLIGIIRPKDLFVDRTEKK</sequence>
<evidence type="ECO:0000313" key="2">
    <source>
        <dbReference type="EMBL" id="RSU09115.1"/>
    </source>
</evidence>
<proteinExistence type="predicted"/>
<feature type="domain" description="CBS" evidence="1">
    <location>
        <begin position="85"/>
        <end position="126"/>
    </location>
</feature>
<reference evidence="2 3" key="1">
    <citation type="submission" date="2017-05" db="EMBL/GenBank/DDBJ databases">
        <title>Vagococcus spp. assemblies.</title>
        <authorList>
            <person name="Gulvik C.A."/>
        </authorList>
    </citation>
    <scope>NUCLEOTIDE SEQUENCE [LARGE SCALE GENOMIC DNA]</scope>
    <source>
        <strain evidence="2 3">LMG 24798</strain>
    </source>
</reference>
<organism evidence="2 3">
    <name type="scientific">Vagococcus acidifermentans</name>
    <dbReference type="NCBI Taxonomy" id="564710"/>
    <lineage>
        <taxon>Bacteria</taxon>
        <taxon>Bacillati</taxon>
        <taxon>Bacillota</taxon>
        <taxon>Bacilli</taxon>
        <taxon>Lactobacillales</taxon>
        <taxon>Enterococcaceae</taxon>
        <taxon>Vagococcus</taxon>
    </lineage>
</organism>
<keyword evidence="3" id="KW-1185">Reference proteome</keyword>
<dbReference type="Proteomes" id="UP000286773">
    <property type="component" value="Unassembled WGS sequence"/>
</dbReference>